<reference evidence="2" key="1">
    <citation type="submission" date="2023-10" db="EMBL/GenBank/DDBJ databases">
        <title>Genome assembly of Pristionchus species.</title>
        <authorList>
            <person name="Yoshida K."/>
            <person name="Sommer R.J."/>
        </authorList>
    </citation>
    <scope>NUCLEOTIDE SEQUENCE</scope>
    <source>
        <strain evidence="2">RS5133</strain>
    </source>
</reference>
<sequence>MCCIIHDLASAFSQMYIIFHEYFGPSERGELRSSKIFSTIIANFNIVGIISRYEQSSFGTLVFFVIQEAILILTANCIAALLIWLARLYVYFDYFF</sequence>
<feature type="transmembrane region" description="Helical" evidence="1">
    <location>
        <begin position="61"/>
        <end position="86"/>
    </location>
</feature>
<comment type="caution">
    <text evidence="2">The sequence shown here is derived from an EMBL/GenBank/DDBJ whole genome shotgun (WGS) entry which is preliminary data.</text>
</comment>
<dbReference type="EMBL" id="BTSY01000004">
    <property type="protein sequence ID" value="GMT22819.1"/>
    <property type="molecule type" value="Genomic_DNA"/>
</dbReference>
<name>A0AAV5VTC5_9BILA</name>
<keyword evidence="1" id="KW-0812">Transmembrane</keyword>
<evidence type="ECO:0000313" key="3">
    <source>
        <dbReference type="Proteomes" id="UP001432322"/>
    </source>
</evidence>
<keyword evidence="3" id="KW-1185">Reference proteome</keyword>
<organism evidence="2 3">
    <name type="scientific">Pristionchus fissidentatus</name>
    <dbReference type="NCBI Taxonomy" id="1538716"/>
    <lineage>
        <taxon>Eukaryota</taxon>
        <taxon>Metazoa</taxon>
        <taxon>Ecdysozoa</taxon>
        <taxon>Nematoda</taxon>
        <taxon>Chromadorea</taxon>
        <taxon>Rhabditida</taxon>
        <taxon>Rhabditina</taxon>
        <taxon>Diplogasteromorpha</taxon>
        <taxon>Diplogasteroidea</taxon>
        <taxon>Neodiplogasteridae</taxon>
        <taxon>Pristionchus</taxon>
    </lineage>
</organism>
<evidence type="ECO:0000256" key="1">
    <source>
        <dbReference type="SAM" id="Phobius"/>
    </source>
</evidence>
<accession>A0AAV5VTC5</accession>
<dbReference type="AlphaFoldDB" id="A0AAV5VTC5"/>
<protein>
    <submittedName>
        <fullName evidence="2">Uncharacterized protein</fullName>
    </submittedName>
</protein>
<gene>
    <name evidence="2" type="ORF">PFISCL1PPCAC_14116</name>
</gene>
<keyword evidence="1" id="KW-1133">Transmembrane helix</keyword>
<keyword evidence="1" id="KW-0472">Membrane</keyword>
<evidence type="ECO:0000313" key="2">
    <source>
        <dbReference type="EMBL" id="GMT22819.1"/>
    </source>
</evidence>
<proteinExistence type="predicted"/>
<dbReference type="Proteomes" id="UP001432322">
    <property type="component" value="Unassembled WGS sequence"/>
</dbReference>